<dbReference type="GO" id="GO:0005524">
    <property type="term" value="F:ATP binding"/>
    <property type="evidence" value="ECO:0007669"/>
    <property type="project" value="UniProtKB-KW"/>
</dbReference>
<evidence type="ECO:0000256" key="4">
    <source>
        <dbReference type="ARBA" id="ARBA00022568"/>
    </source>
</evidence>
<dbReference type="FunFam" id="1.20.1110.10:FF:000039">
    <property type="entry name" value="Calcium-transporting ATPase"/>
    <property type="match status" value="1"/>
</dbReference>
<evidence type="ECO:0000256" key="12">
    <source>
        <dbReference type="ARBA" id="ARBA00022967"/>
    </source>
</evidence>
<dbReference type="GO" id="GO:0046872">
    <property type="term" value="F:metal ion binding"/>
    <property type="evidence" value="ECO:0007669"/>
    <property type="project" value="UniProtKB-KW"/>
</dbReference>
<evidence type="ECO:0000256" key="8">
    <source>
        <dbReference type="ARBA" id="ARBA00022837"/>
    </source>
</evidence>
<dbReference type="Pfam" id="PF00689">
    <property type="entry name" value="Cation_ATPase_C"/>
    <property type="match status" value="1"/>
</dbReference>
<evidence type="ECO:0000256" key="9">
    <source>
        <dbReference type="ARBA" id="ARBA00022840"/>
    </source>
</evidence>
<evidence type="ECO:0000256" key="7">
    <source>
        <dbReference type="ARBA" id="ARBA00022741"/>
    </source>
</evidence>
<dbReference type="Gene3D" id="3.40.1110.10">
    <property type="entry name" value="Calcium-transporting ATPase, cytoplasmic domain N"/>
    <property type="match status" value="1"/>
</dbReference>
<dbReference type="InterPro" id="IPR006068">
    <property type="entry name" value="ATPase_P-typ_cation-transptr_C"/>
</dbReference>
<dbReference type="Pfam" id="PF13246">
    <property type="entry name" value="Cation_ATPase"/>
    <property type="match status" value="1"/>
</dbReference>
<dbReference type="KEGG" id="qlo:115979382"/>
<evidence type="ECO:0000256" key="15">
    <source>
        <dbReference type="ARBA" id="ARBA00023136"/>
    </source>
</evidence>
<feature type="transmembrane region" description="Helical" evidence="17">
    <location>
        <begin position="464"/>
        <end position="481"/>
    </location>
</feature>
<keyword evidence="22" id="KW-1185">Reference proteome</keyword>
<feature type="transmembrane region" description="Helical" evidence="17">
    <location>
        <begin position="1085"/>
        <end position="1105"/>
    </location>
</feature>
<dbReference type="RefSeq" id="XP_030957268.1">
    <property type="nucleotide sequence ID" value="XM_031101408.1"/>
</dbReference>
<keyword evidence="11" id="KW-0112">Calmodulin-binding</keyword>
<dbReference type="EC" id="7.2.2.10" evidence="17"/>
<dbReference type="GeneID" id="115979382"/>
<dbReference type="EMBL" id="LRBV02000003">
    <property type="status" value="NOT_ANNOTATED_CDS"/>
    <property type="molecule type" value="Genomic_DNA"/>
</dbReference>
<dbReference type="SUPFAM" id="SSF81660">
    <property type="entry name" value="Metal cation-transporting ATPase, ATP-binding domain N"/>
    <property type="match status" value="1"/>
</dbReference>
<comment type="function">
    <text evidence="17">Catalyzes the hydrolysis of ATP coupled with the transport of calcium.</text>
</comment>
<dbReference type="InterPro" id="IPR023214">
    <property type="entry name" value="HAD_sf"/>
</dbReference>
<dbReference type="OrthoDB" id="1606052at2759"/>
<dbReference type="NCBIfam" id="TIGR01517">
    <property type="entry name" value="ATPase-IIB_Ca"/>
    <property type="match status" value="1"/>
</dbReference>
<feature type="domain" description="Cation-transporting P-type ATPase C-terminal" evidence="19">
    <location>
        <begin position="953"/>
        <end position="1107"/>
    </location>
</feature>
<protein>
    <recommendedName>
        <fullName evidence="17">Calcium-transporting ATPase</fullName>
        <ecNumber evidence="17">7.2.2.10</ecNumber>
    </recommendedName>
</protein>
<dbReference type="FunFam" id="3.40.50.1000:FF:000018">
    <property type="entry name" value="Calcium-transporting ATPase"/>
    <property type="match status" value="1"/>
</dbReference>
<evidence type="ECO:0000256" key="14">
    <source>
        <dbReference type="ARBA" id="ARBA00023065"/>
    </source>
</evidence>
<dbReference type="Pfam" id="PF00690">
    <property type="entry name" value="Cation_ATPase_N"/>
    <property type="match status" value="1"/>
</dbReference>
<dbReference type="InterPro" id="IPR036412">
    <property type="entry name" value="HAD-like_sf"/>
</dbReference>
<feature type="domain" description="P-type ATPase A" evidence="18">
    <location>
        <begin position="341"/>
        <end position="440"/>
    </location>
</feature>
<dbReference type="Gramene" id="QL03p006152:mrna">
    <property type="protein sequence ID" value="QL03p006152:mrna:CDS:2"/>
    <property type="gene ID" value="QL03p006152"/>
</dbReference>
<dbReference type="FunFam" id="2.70.150.10:FF:000006">
    <property type="entry name" value="Calcium-transporting ATPase"/>
    <property type="match status" value="1"/>
</dbReference>
<keyword evidence="6" id="KW-0479">Metal-binding</keyword>
<comment type="catalytic activity">
    <reaction evidence="16 17">
        <text>Ca(2+)(in) + ATP + H2O = Ca(2+)(out) + ADP + phosphate + H(+)</text>
        <dbReference type="Rhea" id="RHEA:18105"/>
        <dbReference type="ChEBI" id="CHEBI:15377"/>
        <dbReference type="ChEBI" id="CHEBI:15378"/>
        <dbReference type="ChEBI" id="CHEBI:29108"/>
        <dbReference type="ChEBI" id="CHEBI:30616"/>
        <dbReference type="ChEBI" id="CHEBI:43474"/>
        <dbReference type="ChEBI" id="CHEBI:456216"/>
        <dbReference type="EC" id="7.2.2.10"/>
    </reaction>
</comment>
<dbReference type="Proteomes" id="UP000594261">
    <property type="component" value="Chromosome 3"/>
</dbReference>
<dbReference type="Gene3D" id="1.20.1110.10">
    <property type="entry name" value="Calcium-transporting ATPase, transmembrane domain"/>
    <property type="match status" value="1"/>
</dbReference>
<evidence type="ECO:0000256" key="5">
    <source>
        <dbReference type="ARBA" id="ARBA00022692"/>
    </source>
</evidence>
<dbReference type="GO" id="GO:0016887">
    <property type="term" value="F:ATP hydrolysis activity"/>
    <property type="evidence" value="ECO:0007669"/>
    <property type="project" value="InterPro"/>
</dbReference>
<feature type="transmembrane region" description="Helical" evidence="17">
    <location>
        <begin position="1055"/>
        <end position="1073"/>
    </location>
</feature>
<dbReference type="SUPFAM" id="SSF56784">
    <property type="entry name" value="HAD-like"/>
    <property type="match status" value="1"/>
</dbReference>
<evidence type="ECO:0000259" key="18">
    <source>
        <dbReference type="Pfam" id="PF00122"/>
    </source>
</evidence>
<gene>
    <name evidence="21" type="primary">LOC115979382</name>
</gene>
<dbReference type="InterPro" id="IPR004014">
    <property type="entry name" value="ATPase_P-typ_cation-transptr_N"/>
</dbReference>
<keyword evidence="14 17" id="KW-0406">Ion transport</keyword>
<reference evidence="21 22" key="1">
    <citation type="journal article" date="2016" name="G3 (Bethesda)">
        <title>First Draft Assembly and Annotation of the Genome of a California Endemic Oak Quercus lobata Nee (Fagaceae).</title>
        <authorList>
            <person name="Sork V.L."/>
            <person name="Fitz-Gibbon S.T."/>
            <person name="Puiu D."/>
            <person name="Crepeau M."/>
            <person name="Gugger P.F."/>
            <person name="Sherman R."/>
            <person name="Stevens K."/>
            <person name="Langley C.H."/>
            <person name="Pellegrini M."/>
            <person name="Salzberg S.L."/>
        </authorList>
    </citation>
    <scope>NUCLEOTIDE SEQUENCE [LARGE SCALE GENOMIC DNA]</scope>
    <source>
        <strain evidence="21 22">cv. SW786</strain>
    </source>
</reference>
<comment type="caution">
    <text evidence="17">Lacks conserved residue(s) required for the propagation of feature annotation.</text>
</comment>
<dbReference type="Pfam" id="PF00122">
    <property type="entry name" value="E1-E2_ATPase"/>
    <property type="match status" value="1"/>
</dbReference>
<evidence type="ECO:0000256" key="17">
    <source>
        <dbReference type="RuleBase" id="RU361146"/>
    </source>
</evidence>
<feature type="domain" description="Cation-transporting P-type ATPase N-terminal" evidence="20">
    <location>
        <begin position="221"/>
        <end position="290"/>
    </location>
</feature>
<feature type="transmembrane region" description="Helical" evidence="17">
    <location>
        <begin position="269"/>
        <end position="292"/>
    </location>
</feature>
<dbReference type="SUPFAM" id="SSF81653">
    <property type="entry name" value="Calcium ATPase, transduction domain A"/>
    <property type="match status" value="1"/>
</dbReference>
<evidence type="ECO:0000256" key="11">
    <source>
        <dbReference type="ARBA" id="ARBA00022860"/>
    </source>
</evidence>
<proteinExistence type="inferred from homology"/>
<keyword evidence="15 17" id="KW-0472">Membrane</keyword>
<evidence type="ECO:0000256" key="13">
    <source>
        <dbReference type="ARBA" id="ARBA00022989"/>
    </source>
</evidence>
<keyword evidence="3 17" id="KW-0813">Transport</keyword>
<comment type="similarity">
    <text evidence="2 17">Belongs to the cation transport ATPase (P-type) (TC 3.A.3) family. Type IIB subfamily.</text>
</comment>
<dbReference type="NCBIfam" id="TIGR01494">
    <property type="entry name" value="ATPase_P-type"/>
    <property type="match status" value="2"/>
</dbReference>
<dbReference type="InterPro" id="IPR001757">
    <property type="entry name" value="P_typ_ATPase"/>
</dbReference>
<name>A0A7N2L3H2_QUELO</name>
<dbReference type="Gene3D" id="3.40.50.1000">
    <property type="entry name" value="HAD superfamily/HAD-like"/>
    <property type="match status" value="1"/>
</dbReference>
<feature type="transmembrane region" description="Helical" evidence="17">
    <location>
        <begin position="922"/>
        <end position="941"/>
    </location>
</feature>
<dbReference type="PRINTS" id="PR00120">
    <property type="entry name" value="HATPASE"/>
</dbReference>
<dbReference type="EnsemblPlants" id="QL03p006152:mrna">
    <property type="protein sequence ID" value="QL03p006152:mrna:CDS:2"/>
    <property type="gene ID" value="QL03p006152"/>
</dbReference>
<evidence type="ECO:0000256" key="10">
    <source>
        <dbReference type="ARBA" id="ARBA00022842"/>
    </source>
</evidence>
<evidence type="ECO:0000256" key="3">
    <source>
        <dbReference type="ARBA" id="ARBA00022448"/>
    </source>
</evidence>
<reference evidence="21" key="2">
    <citation type="submission" date="2021-01" db="UniProtKB">
        <authorList>
            <consortium name="EnsemblPlants"/>
        </authorList>
    </citation>
    <scope>IDENTIFICATION</scope>
</reference>
<keyword evidence="7 17" id="KW-0547">Nucleotide-binding</keyword>
<keyword evidence="4 17" id="KW-0109">Calcium transport</keyword>
<dbReference type="InterPro" id="IPR006408">
    <property type="entry name" value="P-type_ATPase_IIB"/>
</dbReference>
<dbReference type="Gene3D" id="2.70.150.10">
    <property type="entry name" value="Calcium-transporting ATPase, cytoplasmic transduction domain A"/>
    <property type="match status" value="1"/>
</dbReference>
<keyword evidence="5 17" id="KW-0812">Transmembrane</keyword>
<dbReference type="GO" id="GO:0005388">
    <property type="term" value="F:P-type calcium transporter activity"/>
    <property type="evidence" value="ECO:0007669"/>
    <property type="project" value="UniProtKB-EC"/>
</dbReference>
<sequence length="1123" mass="124832">MAFPLELAFQYNMPQIQALAMANIAMSSLSFQQLVKIAICDEESKLNFKTHKQRWRLAYMAIYFIRVLVSLYRKDVNKNGPLLGTLSHVAIEVQPVDKDSLGDNSISFLDGDQKKLIRERVSESLRQCEVDLILRQSVFDAKRRWRLAFRAIYSTRVLVSLSKKVLDKNGPLLPTLSFVAIDVQPIHEDSANAKPISFLNVDRQKLDDMVRDKNSELLKQLGGVKELVLLLETDVKDGIKGDEADLILRQNVFTTNRYQKLPPKGFPSFVLFEVFEDITICILLVCAILSLFFGIKQKGFKDGWYGGGSIVVDIVLVVLVSAVSKFEQSRQFEKHSTKCSDIRVEVVRDERHQPISIFEVVVGDIVCLKIGDQIPADGLFLEGYSLKVDEPSITGESHHIQIDERNPFLLSGTKVMDGFGFMVVTSVGMNTAWGKLMSSTSSDFKEEMQLQARLSKITSYTGKVGLVVAALVFAALLIQYFKGNTANDRKTKFVDVMNSMVGIVADAVTISMVATPEGSPVAVTLAYSMKCLMANNVLVRKLSACETLGSVTTVCTSKTGVLTLNEVRVTEFWLGKEEVKKAVKDNTSLDISGDLLKLLQQAVGLNTAGTVHKPHSTSLPEIFGSPTEKAILSWAVFDLGMNIEDVKQNYKIIHVEAFSSEKMRSGVLVERNNEKKIHIHWKGAAEMILAMCSTYYDRAGVLKIMDEEKALQLGTIIKNMGQKCLHCIAFAHKEVVEESGQVLEKLEENGLTLIGLVGLKDLCQPGIRTAVEYCMTAGVNVKMITGDNKHTARAIAFDCGILTPEDYLNNEAVVEGVQFRNYSPEERKGKIDKIRVMARSSPSDKLLMVQCLKEKGHVVAVTGDGTNDAPTLKEADIGLCMGIQGTEVAKESSDIVILDDNFTSVVTVLRWGRCIHSNIQKFLQFQLTLSITALVVNFVVVVSSGKVPLAAVHTLGALALVTEKPIEDHMKKQPVGQSEPLITKIMWRNLIAQALYQVTILLVLQFKRGSIFGLDEKVKSTFIFNTFVLCQVFNEFNARKLEEKKIFEGLLKNKLFLAVIGLTIVHQLVMVEFLKRYANTERLDWGQWGACILLAAFSWPISWLVKCIPVSGKQLANQRDSAS</sequence>
<evidence type="ECO:0000256" key="1">
    <source>
        <dbReference type="ARBA" id="ARBA00004141"/>
    </source>
</evidence>
<evidence type="ECO:0000313" key="22">
    <source>
        <dbReference type="Proteomes" id="UP000594261"/>
    </source>
</evidence>
<dbReference type="GO" id="GO:0005516">
    <property type="term" value="F:calmodulin binding"/>
    <property type="evidence" value="ECO:0007669"/>
    <property type="project" value="UniProtKB-KW"/>
</dbReference>
<dbReference type="PANTHER" id="PTHR24093">
    <property type="entry name" value="CATION TRANSPORTING ATPASE"/>
    <property type="match status" value="1"/>
</dbReference>
<evidence type="ECO:0000256" key="16">
    <source>
        <dbReference type="ARBA" id="ARBA00048694"/>
    </source>
</evidence>
<keyword evidence="12" id="KW-1278">Translocase</keyword>
<keyword evidence="9 17" id="KW-0067">ATP-binding</keyword>
<dbReference type="PANTHER" id="PTHR24093:SF509">
    <property type="entry name" value="CALCIUM-TRANSPORTING ATPASE"/>
    <property type="match status" value="1"/>
</dbReference>
<dbReference type="InterPro" id="IPR008250">
    <property type="entry name" value="ATPase_P-typ_transduc_dom_A_sf"/>
</dbReference>
<keyword evidence="13 17" id="KW-1133">Transmembrane helix</keyword>
<evidence type="ECO:0000313" key="21">
    <source>
        <dbReference type="EnsemblPlants" id="QL03p006152:mrna:CDS:2"/>
    </source>
</evidence>
<dbReference type="InterPro" id="IPR023299">
    <property type="entry name" value="ATPase_P-typ_cyto_dom_N"/>
</dbReference>
<accession>A0A7N2L3H2</accession>
<dbReference type="InterPro" id="IPR059000">
    <property type="entry name" value="ATPase_P-type_domA"/>
</dbReference>
<dbReference type="GO" id="GO:0005886">
    <property type="term" value="C:plasma membrane"/>
    <property type="evidence" value="ECO:0007669"/>
    <property type="project" value="TreeGrafter"/>
</dbReference>
<organism evidence="21 22">
    <name type="scientific">Quercus lobata</name>
    <name type="common">Valley oak</name>
    <dbReference type="NCBI Taxonomy" id="97700"/>
    <lineage>
        <taxon>Eukaryota</taxon>
        <taxon>Viridiplantae</taxon>
        <taxon>Streptophyta</taxon>
        <taxon>Embryophyta</taxon>
        <taxon>Tracheophyta</taxon>
        <taxon>Spermatophyta</taxon>
        <taxon>Magnoliopsida</taxon>
        <taxon>eudicotyledons</taxon>
        <taxon>Gunneridae</taxon>
        <taxon>Pentapetalae</taxon>
        <taxon>rosids</taxon>
        <taxon>fabids</taxon>
        <taxon>Fagales</taxon>
        <taxon>Fagaceae</taxon>
        <taxon>Quercus</taxon>
    </lineage>
</organism>
<dbReference type="PRINTS" id="PR00119">
    <property type="entry name" value="CATATPASE"/>
</dbReference>
<dbReference type="InParanoid" id="A0A7N2L3H2"/>
<evidence type="ECO:0000259" key="20">
    <source>
        <dbReference type="Pfam" id="PF00690"/>
    </source>
</evidence>
<dbReference type="AlphaFoldDB" id="A0A7N2L3H2"/>
<evidence type="ECO:0000256" key="6">
    <source>
        <dbReference type="ARBA" id="ARBA00022723"/>
    </source>
</evidence>
<evidence type="ECO:0000259" key="19">
    <source>
        <dbReference type="Pfam" id="PF00689"/>
    </source>
</evidence>
<dbReference type="InterPro" id="IPR023298">
    <property type="entry name" value="ATPase_P-typ_TM_dom_sf"/>
</dbReference>
<keyword evidence="10" id="KW-0460">Magnesium</keyword>
<evidence type="ECO:0000256" key="2">
    <source>
        <dbReference type="ARBA" id="ARBA00006124"/>
    </source>
</evidence>
<dbReference type="SUPFAM" id="SSF81665">
    <property type="entry name" value="Calcium ATPase, transmembrane domain M"/>
    <property type="match status" value="1"/>
</dbReference>
<keyword evidence="8 17" id="KW-0106">Calcium</keyword>
<comment type="subcellular location">
    <subcellularLocation>
        <location evidence="1 17">Membrane</location>
        <topology evidence="1 17">Multi-pass membrane protein</topology>
    </subcellularLocation>
</comment>